<keyword evidence="1" id="KW-0812">Transmembrane</keyword>
<gene>
    <name evidence="2" type="ORF">CH379_003600</name>
    <name evidence="3" type="ORF">CH379_09910</name>
</gene>
<evidence type="ECO:0000313" key="2">
    <source>
        <dbReference type="EMBL" id="MDV6234714.1"/>
    </source>
</evidence>
<keyword evidence="1" id="KW-0472">Membrane</keyword>
<reference evidence="2 4" key="2">
    <citation type="journal article" date="2018" name="Microb. Genom.">
        <title>Deciphering the unexplored Leptospira diversity from soils uncovers genomic evolution to virulence.</title>
        <authorList>
            <person name="Thibeaux R."/>
            <person name="Iraola G."/>
            <person name="Ferres I."/>
            <person name="Bierque E."/>
            <person name="Girault D."/>
            <person name="Soupe-Gilbert M.E."/>
            <person name="Picardeau M."/>
            <person name="Goarant C."/>
        </authorList>
    </citation>
    <scope>NUCLEOTIDE SEQUENCE [LARGE SCALE GENOMIC DNA]</scope>
    <source>
        <strain evidence="2 4">ATI7-C-A5</strain>
    </source>
</reference>
<protein>
    <submittedName>
        <fullName evidence="3">Uncharacterized protein</fullName>
    </submittedName>
</protein>
<dbReference type="Proteomes" id="UP000232122">
    <property type="component" value="Unassembled WGS sequence"/>
</dbReference>
<dbReference type="EMBL" id="NPEF02000002">
    <property type="protein sequence ID" value="MDV6234714.1"/>
    <property type="molecule type" value="Genomic_DNA"/>
</dbReference>
<reference evidence="3" key="1">
    <citation type="submission" date="2017-07" db="EMBL/GenBank/DDBJ databases">
        <title>Leptospira spp. isolated from tropical soils.</title>
        <authorList>
            <person name="Thibeaux R."/>
            <person name="Iraola G."/>
            <person name="Ferres I."/>
            <person name="Bierque E."/>
            <person name="Girault D."/>
            <person name="Soupe-Gilbert M.-E."/>
            <person name="Picardeau M."/>
            <person name="Goarant C."/>
        </authorList>
    </citation>
    <scope>NUCLEOTIDE SEQUENCE [LARGE SCALE GENOMIC DNA]</scope>
    <source>
        <strain evidence="3">ATI7-C-A5</strain>
    </source>
</reference>
<dbReference type="OrthoDB" id="345069at2"/>
<organism evidence="3">
    <name type="scientific">Leptospira ellisii</name>
    <dbReference type="NCBI Taxonomy" id="2023197"/>
    <lineage>
        <taxon>Bacteria</taxon>
        <taxon>Pseudomonadati</taxon>
        <taxon>Spirochaetota</taxon>
        <taxon>Spirochaetia</taxon>
        <taxon>Leptospirales</taxon>
        <taxon>Leptospiraceae</taxon>
        <taxon>Leptospira</taxon>
    </lineage>
</organism>
<name>A0A2N0B923_9LEPT</name>
<evidence type="ECO:0000313" key="3">
    <source>
        <dbReference type="EMBL" id="PJZ93052.1"/>
    </source>
</evidence>
<feature type="transmembrane region" description="Helical" evidence="1">
    <location>
        <begin position="32"/>
        <end position="51"/>
    </location>
</feature>
<dbReference type="RefSeq" id="WP_100765060.1">
    <property type="nucleotide sequence ID" value="NZ_NPEF02000002.1"/>
</dbReference>
<dbReference type="AlphaFoldDB" id="A0A2N0B923"/>
<evidence type="ECO:0000313" key="4">
    <source>
        <dbReference type="Proteomes" id="UP000232122"/>
    </source>
</evidence>
<sequence length="202" mass="23151">MGGGYHSRSPEEFRKFLEESRKKSSGGKFSRIRLIFILNLVLVVLVIGMVARAMNPSALGVQATSQKIKLDSILFYAKSAREGKSGFPTFFLFMKNENESKELRFPNGEWKFRISLNARDGLECISDEWVVSERNLFPGKIEFARFRWNDETVSRLPPDCRTDPDPGFLERIFNRINRQSGLTLRLSIEHAGKSETLNIENL</sequence>
<comment type="caution">
    <text evidence="3">The sequence shown here is derived from an EMBL/GenBank/DDBJ whole genome shotgun (WGS) entry which is preliminary data.</text>
</comment>
<keyword evidence="4" id="KW-1185">Reference proteome</keyword>
<keyword evidence="1" id="KW-1133">Transmembrane helix</keyword>
<proteinExistence type="predicted"/>
<reference evidence="2" key="3">
    <citation type="submission" date="2023-10" db="EMBL/GenBank/DDBJ databases">
        <authorList>
            <person name="Picardeau M."/>
            <person name="Thibeaux R."/>
        </authorList>
    </citation>
    <scope>NUCLEOTIDE SEQUENCE</scope>
    <source>
        <strain evidence="2">ATI7-C-A5</strain>
    </source>
</reference>
<evidence type="ECO:0000256" key="1">
    <source>
        <dbReference type="SAM" id="Phobius"/>
    </source>
</evidence>
<dbReference type="EMBL" id="NPEF01000086">
    <property type="protein sequence ID" value="PJZ93052.1"/>
    <property type="molecule type" value="Genomic_DNA"/>
</dbReference>
<accession>A0A2N0B923</accession>